<evidence type="ECO:0008006" key="4">
    <source>
        <dbReference type="Google" id="ProtNLM"/>
    </source>
</evidence>
<dbReference type="Gene3D" id="1.20.1070.10">
    <property type="entry name" value="Rhodopsin 7-helix transmembrane proteins"/>
    <property type="match status" value="1"/>
</dbReference>
<name>A0AAV2H850_LYMST</name>
<evidence type="ECO:0000313" key="3">
    <source>
        <dbReference type="Proteomes" id="UP001497497"/>
    </source>
</evidence>
<organism evidence="2 3">
    <name type="scientific">Lymnaea stagnalis</name>
    <name type="common">Great pond snail</name>
    <name type="synonym">Helix stagnalis</name>
    <dbReference type="NCBI Taxonomy" id="6523"/>
    <lineage>
        <taxon>Eukaryota</taxon>
        <taxon>Metazoa</taxon>
        <taxon>Spiralia</taxon>
        <taxon>Lophotrochozoa</taxon>
        <taxon>Mollusca</taxon>
        <taxon>Gastropoda</taxon>
        <taxon>Heterobranchia</taxon>
        <taxon>Euthyneura</taxon>
        <taxon>Panpulmonata</taxon>
        <taxon>Hygrophila</taxon>
        <taxon>Lymnaeoidea</taxon>
        <taxon>Lymnaeidae</taxon>
        <taxon>Lymnaea</taxon>
    </lineage>
</organism>
<comment type="caution">
    <text evidence="2">The sequence shown here is derived from an EMBL/GenBank/DDBJ whole genome shotgun (WGS) entry which is preliminary data.</text>
</comment>
<dbReference type="SUPFAM" id="SSF81321">
    <property type="entry name" value="Family A G protein-coupled receptor-like"/>
    <property type="match status" value="1"/>
</dbReference>
<evidence type="ECO:0000256" key="1">
    <source>
        <dbReference type="SAM" id="Phobius"/>
    </source>
</evidence>
<keyword evidence="1" id="KW-1133">Transmembrane helix</keyword>
<sequence length="176" mass="19880">MVNHVALSSAIGLFGIGANIFNMCVFLKQGLTNSMNISFFAIAISDLCAMLNPYIDRVDSPLEFDEMQYLTAGWPNGTAARITCWVTAYITDERCLSIALSLKVKRLVTTPRTSFIIFLIYLINILSLVPEYASVYFGWNFYPSRNRSLLGLAWLSEVTDRQLKAWSLISTLPWLF</sequence>
<proteinExistence type="predicted"/>
<feature type="transmembrane region" description="Helical" evidence="1">
    <location>
        <begin position="6"/>
        <end position="25"/>
    </location>
</feature>
<evidence type="ECO:0000313" key="2">
    <source>
        <dbReference type="EMBL" id="CAL1529879.1"/>
    </source>
</evidence>
<dbReference type="Proteomes" id="UP001497497">
    <property type="component" value="Unassembled WGS sequence"/>
</dbReference>
<feature type="transmembrane region" description="Helical" evidence="1">
    <location>
        <begin position="115"/>
        <end position="139"/>
    </location>
</feature>
<keyword evidence="1" id="KW-0472">Membrane</keyword>
<keyword evidence="3" id="KW-1185">Reference proteome</keyword>
<protein>
    <recommendedName>
        <fullName evidence="4">G-protein coupled receptors family 1 profile domain-containing protein</fullName>
    </recommendedName>
</protein>
<accession>A0AAV2H850</accession>
<dbReference type="EMBL" id="CAXITT010000057">
    <property type="protein sequence ID" value="CAL1529879.1"/>
    <property type="molecule type" value="Genomic_DNA"/>
</dbReference>
<gene>
    <name evidence="2" type="ORF">GSLYS_00004012001</name>
</gene>
<dbReference type="AlphaFoldDB" id="A0AAV2H850"/>
<reference evidence="2 3" key="1">
    <citation type="submission" date="2024-04" db="EMBL/GenBank/DDBJ databases">
        <authorList>
            <consortium name="Genoscope - CEA"/>
            <person name="William W."/>
        </authorList>
    </citation>
    <scope>NUCLEOTIDE SEQUENCE [LARGE SCALE GENOMIC DNA]</scope>
</reference>
<keyword evidence="1" id="KW-0812">Transmembrane</keyword>